<dbReference type="EMBL" id="CP097509">
    <property type="protein sequence ID" value="URE14931.1"/>
    <property type="molecule type" value="Genomic_DNA"/>
</dbReference>
<keyword evidence="1" id="KW-0238">DNA-binding</keyword>
<feature type="non-terminal residue" evidence="1">
    <location>
        <position position="116"/>
    </location>
</feature>
<protein>
    <submittedName>
        <fullName evidence="1">Myb-like DNA-binding domain</fullName>
    </submittedName>
</protein>
<dbReference type="EMBL" id="CP097509">
    <property type="protein sequence ID" value="URE14929.1"/>
    <property type="molecule type" value="Genomic_DNA"/>
</dbReference>
<reference evidence="1" key="1">
    <citation type="submission" date="2022-05" db="EMBL/GenBank/DDBJ databases">
        <title>The Musa troglodytarum L. genome provides insights into the mechanism of non-climacteric behaviour and enrichment of carotenoids.</title>
        <authorList>
            <person name="Wang J."/>
        </authorList>
    </citation>
    <scope>NUCLEOTIDE SEQUENCE</scope>
    <source>
        <tissue evidence="1">Leaf</tissue>
    </source>
</reference>
<accession>A0A9E7KEY5</accession>
<dbReference type="OrthoDB" id="758104at2759"/>
<dbReference type="Proteomes" id="UP001055439">
    <property type="component" value="Chromosome 7"/>
</dbReference>
<sequence length="116" mass="13380">MREMVLETCSRIKAHHVFPRPSRLLSSWILVNQRLVDLYTLLFAMSFIYIMVHRNLHHVPGQTGRLTDLWNLRISCCPKYPWSVSLPLASLSPYMPHDLQDDKDGNGPLLAPSILK</sequence>
<proteinExistence type="predicted"/>
<gene>
    <name evidence="1" type="ORF">MUK42_11227</name>
</gene>
<dbReference type="EMBL" id="CP097509">
    <property type="protein sequence ID" value="URE14933.1"/>
    <property type="molecule type" value="Genomic_DNA"/>
</dbReference>
<evidence type="ECO:0000313" key="1">
    <source>
        <dbReference type="EMBL" id="URE14931.1"/>
    </source>
</evidence>
<evidence type="ECO:0000313" key="2">
    <source>
        <dbReference type="Proteomes" id="UP001055439"/>
    </source>
</evidence>
<dbReference type="GO" id="GO:0003677">
    <property type="term" value="F:DNA binding"/>
    <property type="evidence" value="ECO:0007669"/>
    <property type="project" value="UniProtKB-KW"/>
</dbReference>
<dbReference type="AlphaFoldDB" id="A0A9E7KEY5"/>
<organism evidence="1 2">
    <name type="scientific">Musa troglodytarum</name>
    <name type="common">fe'i banana</name>
    <dbReference type="NCBI Taxonomy" id="320322"/>
    <lineage>
        <taxon>Eukaryota</taxon>
        <taxon>Viridiplantae</taxon>
        <taxon>Streptophyta</taxon>
        <taxon>Embryophyta</taxon>
        <taxon>Tracheophyta</taxon>
        <taxon>Spermatophyta</taxon>
        <taxon>Magnoliopsida</taxon>
        <taxon>Liliopsida</taxon>
        <taxon>Zingiberales</taxon>
        <taxon>Musaceae</taxon>
        <taxon>Musa</taxon>
    </lineage>
</organism>
<name>A0A9E7KEY5_9LILI</name>
<keyword evidence="2" id="KW-1185">Reference proteome</keyword>